<accession>A0A5J4G0F9</accession>
<dbReference type="Proteomes" id="UP000326994">
    <property type="component" value="Unassembled WGS sequence"/>
</dbReference>
<comment type="caution">
    <text evidence="1">The sequence shown here is derived from an EMBL/GenBank/DDBJ whole genome shotgun (WGS) entry which is preliminary data.</text>
</comment>
<dbReference type="AlphaFoldDB" id="A0A5J4G0F9"/>
<sequence length="250" mass="27546">MLDISSNNKGFLPPRISLTGINDTSTISANTEGMLVYNINNSPSGINEVRKGYYYWDGGIWRRLRTDGYSKKFVQSESIRASNNASNYVTLPNLDQNITPAVSGTYQIIVNAYYAVEKPTGTTNVRAKDRNGRNLNVYTTQRNNSAGQGSVRLLQNNTTPLGEKYVASYGMTFPDGTQFWAHGQSLVLVENVFLTAGTTYNFKVQGREWSRYNSIDAGIFGWETNGHLGNVGGTAKAQHGDMTITLIGEN</sequence>
<organism evidence="1 2">
    <name type="scientific">Patiriisocius marinistellae</name>
    <dbReference type="NCBI Taxonomy" id="2494560"/>
    <lineage>
        <taxon>Bacteria</taxon>
        <taxon>Pseudomonadati</taxon>
        <taxon>Bacteroidota</taxon>
        <taxon>Flavobacteriia</taxon>
        <taxon>Flavobacteriales</taxon>
        <taxon>Flavobacteriaceae</taxon>
        <taxon>Patiriisocius</taxon>
    </lineage>
</organism>
<protein>
    <submittedName>
        <fullName evidence="1">Uncharacterized protein</fullName>
    </submittedName>
</protein>
<keyword evidence="2" id="KW-1185">Reference proteome</keyword>
<gene>
    <name evidence="1" type="ORF">ULMS_26960</name>
</gene>
<dbReference type="EMBL" id="BKCF01000006">
    <property type="protein sequence ID" value="GEQ87188.1"/>
    <property type="molecule type" value="Genomic_DNA"/>
</dbReference>
<reference evidence="1 2" key="1">
    <citation type="submission" date="2019-08" db="EMBL/GenBank/DDBJ databases">
        <title>Ulvibacter marinistellae sp. nov., isolated from a starfish, Patiria pectinifera.</title>
        <authorList>
            <person name="Kawano K."/>
            <person name="Ushijima N."/>
            <person name="Kihara M."/>
            <person name="Itoh H."/>
        </authorList>
    </citation>
    <scope>NUCLEOTIDE SEQUENCE [LARGE SCALE GENOMIC DNA]</scope>
    <source>
        <strain evidence="1 2">KK4</strain>
    </source>
</reference>
<evidence type="ECO:0000313" key="2">
    <source>
        <dbReference type="Proteomes" id="UP000326994"/>
    </source>
</evidence>
<proteinExistence type="predicted"/>
<name>A0A5J4G0F9_9FLAO</name>
<evidence type="ECO:0000313" key="1">
    <source>
        <dbReference type="EMBL" id="GEQ87188.1"/>
    </source>
</evidence>